<dbReference type="GO" id="GO:0090313">
    <property type="term" value="P:regulation of protein targeting to membrane"/>
    <property type="evidence" value="ECO:0007669"/>
    <property type="project" value="TreeGrafter"/>
</dbReference>
<organism evidence="1">
    <name type="scientific">gut metagenome</name>
    <dbReference type="NCBI Taxonomy" id="749906"/>
    <lineage>
        <taxon>unclassified sequences</taxon>
        <taxon>metagenomes</taxon>
        <taxon>organismal metagenomes</taxon>
    </lineage>
</organism>
<accession>J9DBY2</accession>
<dbReference type="PANTHER" id="PTHR30441:SF8">
    <property type="entry name" value="DUF748 DOMAIN-CONTAINING PROTEIN"/>
    <property type="match status" value="1"/>
</dbReference>
<gene>
    <name evidence="1" type="ORF">EVA_01259</name>
</gene>
<feature type="non-terminal residue" evidence="1">
    <location>
        <position position="1096"/>
    </location>
</feature>
<dbReference type="GO" id="GO:0005886">
    <property type="term" value="C:plasma membrane"/>
    <property type="evidence" value="ECO:0007669"/>
    <property type="project" value="TreeGrafter"/>
</dbReference>
<dbReference type="InterPro" id="IPR052894">
    <property type="entry name" value="AsmA-related"/>
</dbReference>
<dbReference type="EMBL" id="AMCI01000184">
    <property type="protein sequence ID" value="EJX10441.1"/>
    <property type="molecule type" value="Genomic_DNA"/>
</dbReference>
<feature type="non-terminal residue" evidence="1">
    <location>
        <position position="1"/>
    </location>
</feature>
<protein>
    <recommendedName>
        <fullName evidence="2">Protein containing DUF490</fullName>
    </recommendedName>
</protein>
<evidence type="ECO:0000313" key="1">
    <source>
        <dbReference type="EMBL" id="EJX10441.1"/>
    </source>
</evidence>
<proteinExistence type="predicted"/>
<dbReference type="AlphaFoldDB" id="J9DBY2"/>
<evidence type="ECO:0008006" key="2">
    <source>
        <dbReference type="Google" id="ProtNLM"/>
    </source>
</evidence>
<name>J9DBY2_9ZZZZ</name>
<dbReference type="PANTHER" id="PTHR30441">
    <property type="entry name" value="DUF748 DOMAIN-CONTAINING PROTEIN"/>
    <property type="match status" value="1"/>
</dbReference>
<sequence>GFVHFGPTQRWLTQTAKDLLEQTLRTEVKIGALEVGLFNRVLLRDVCIYDQKRKPLFQAERLTVKVELRSLVQEQISLRTISILDTQINLYKRNATSPTNFQFIVDALSSKEKKETKGINLRVNSVILRRIQVKYDQLDCPRTPGKLNPSHLLVDQINANISLKSLTPDLLRLHVRSLAFREQSGFELRHLRLKLRADRQGATIEDFEMRLPQSVISQSDLRATYDARAGWDRVWNTLRVEGNVRDAWLTVADIRSLVKLPPTMELSARLSTRFAVSPQRLRFSQLRLADSQEEVNLEGGITVQRQGGKPIGLAFDVTQLTVDDAFSRRIMHWVKADSTLTGMVGRVGDVSLQGKGELKFAGSGKGHFDLSTQVGKLTAQLDWDGRSQLQTHLQLQDAQPARLLARTQLPQSVSLRGDVVLQFDPVTKRWAGVSGTTDVVRLVWNQQAYQHIRLQGSYTPHEATAVLLSSDPKLPCRLQGRVAWAGKQLDEVELTGNIAQLNLQELGWQTPYQQAQFAGAVEAHVQGLSTTLPQGKLQLRDFNMLQSPQGDYHLDQLTATLEPVSAGVGRLSLHSDFLDAQLQGDMTLSHLTNGVKELLNRSLPGLLVNDGIPSAVTDSRWDIQASLKRTDVLEKMARIPLQTKGPVFIQGYLATGKQRSALSVRTDGFTIGSQSFGTSSLYFDGQGIRYHCLVKTQKEFAGKQFDVMAKLSTRDSLLDSRVAWNTHESAEDYSGSVSASTRFYANREAVNFRTQVHPTGFTLDGLPWKIGSGEISLLNREVTFRNISLNHEQQGIKVDGRFSPQKNDSIVAELKDIDVEYILDLVNFHAVDFGGRATGKAIFTKSNDAPDLHARLYIPNFTFNHGPMGRTTIDGTWSPRDNRIYLDADMKLPQGFDLGTKVNGFVSLAEKGLKLHIQANRTNLSFLKRYMDGIFENFSGEATGAVTIYGPFKALDFRGKLTADASARIPATGVAYHISNGTVDLSPGEFAFRQFTVSDGKGGRGRADGYLRHSHLKDLTYNFDVTAQHLLCYDQPESHDMPFYSTTTGSGKVHLEGVPGRFTADIALRPEAPTTLVYNLSTGESLAAEDNMIRFH</sequence>
<reference evidence="1" key="1">
    <citation type="journal article" date="2012" name="PLoS ONE">
        <title>Gene sets for utilization of primary and secondary nutrition supplies in the distal gut of endangered iberian lynx.</title>
        <authorList>
            <person name="Alcaide M."/>
            <person name="Messina E."/>
            <person name="Richter M."/>
            <person name="Bargiela R."/>
            <person name="Peplies J."/>
            <person name="Huws S.A."/>
            <person name="Newbold C.J."/>
            <person name="Golyshin P.N."/>
            <person name="Simon M.A."/>
            <person name="Lopez G."/>
            <person name="Yakimov M.M."/>
            <person name="Ferrer M."/>
        </authorList>
    </citation>
    <scope>NUCLEOTIDE SEQUENCE</scope>
</reference>
<comment type="caution">
    <text evidence="1">The sequence shown here is derived from an EMBL/GenBank/DDBJ whole genome shotgun (WGS) entry which is preliminary data.</text>
</comment>